<evidence type="ECO:0000313" key="10">
    <source>
        <dbReference type="RefSeq" id="XP_022297479.1"/>
    </source>
</evidence>
<evidence type="ECO:0000313" key="6">
    <source>
        <dbReference type="RefSeq" id="XP_022297475.1"/>
    </source>
</evidence>
<comment type="similarity">
    <text evidence="1">Belongs to the IFI44 family.</text>
</comment>
<evidence type="ECO:0000256" key="1">
    <source>
        <dbReference type="ARBA" id="ARBA00009243"/>
    </source>
</evidence>
<dbReference type="PANTHER" id="PTHR14241:SF32">
    <property type="entry name" value="VWFA DOMAIN-CONTAINING PROTEIN-RELATED"/>
    <property type="match status" value="1"/>
</dbReference>
<accession>A0A8B8B492</accession>
<dbReference type="InterPro" id="IPR027417">
    <property type="entry name" value="P-loop_NTPase"/>
</dbReference>
<evidence type="ECO:0000259" key="2">
    <source>
        <dbReference type="PROSITE" id="PS51886"/>
    </source>
</evidence>
<gene>
    <name evidence="4 5 6 7 8 9 10" type="primary">LOC111106890</name>
</gene>
<dbReference type="SMART" id="SM00584">
    <property type="entry name" value="TLDc"/>
    <property type="match status" value="1"/>
</dbReference>
<evidence type="ECO:0000313" key="5">
    <source>
        <dbReference type="RefSeq" id="XP_022297474.1"/>
    </source>
</evidence>
<dbReference type="RefSeq" id="XP_022297475.1">
    <property type="nucleotide sequence ID" value="XM_022441767.1"/>
</dbReference>
<dbReference type="OrthoDB" id="9984961at2759"/>
<dbReference type="CDD" id="cd00882">
    <property type="entry name" value="Ras_like_GTPase"/>
    <property type="match status" value="1"/>
</dbReference>
<dbReference type="RefSeq" id="XP_022297474.1">
    <property type="nucleotide sequence ID" value="XM_022441766.1"/>
</dbReference>
<dbReference type="RefSeq" id="XP_022297477.1">
    <property type="nucleotide sequence ID" value="XM_022441769.1"/>
</dbReference>
<keyword evidence="3" id="KW-1185">Reference proteome</keyword>
<dbReference type="RefSeq" id="XP_022297479.1">
    <property type="nucleotide sequence ID" value="XM_022441771.1"/>
</dbReference>
<feature type="domain" description="TLDc" evidence="2">
    <location>
        <begin position="1"/>
        <end position="192"/>
    </location>
</feature>
<proteinExistence type="inferred from homology"/>
<evidence type="ECO:0000313" key="8">
    <source>
        <dbReference type="RefSeq" id="XP_022297477.1"/>
    </source>
</evidence>
<dbReference type="AlphaFoldDB" id="A0A8B8B492"/>
<sequence length="486" mass="54749">MPDLLNKAYKDQLITWIGKPCHLRLLYKISRDGCSAQTFHQKCDGQGPTVTVLYNTSKTIFGGYLSQSWNSNGGYINDNRAFVFRMQYNGSSSPKKFSIIQAKRNTKSNGYYTSTQKGKECYAGYGSIECGPFFGNGDIKTFSGNIKRTRNYFDLNGSVNCLGNSYALNGENSNSITNNNLQVSDLEVYRVLDGDAPQNILEKPWRENTDWTEEKMKEMKENLLAYKPVAEANVQAANILLLGPIGSGKSSFFNSINSIFSKRITSKACSGSFEHCVTTMYRQYKIKDRSSGKYLNFRLCDSRGFEEDFVMDTQEMSFILDGNIPDRYQFNPMVPFTSDNPKFINNPNLENKIHCVAFVIDSSSVEVMSDSILEKMKDLQVRMNQRGTPQIVLLAKIDKICIDVNDDVTSTFTSSAVCETLEKVADIMGLPRAHVMPVKNYESETKLKTGVNILLMEALERCLDFADDFMDDQLYTLASEGKDIES</sequence>
<dbReference type="PANTHER" id="PTHR14241">
    <property type="entry name" value="INTERFERON-INDUCED PROTEIN 44"/>
    <property type="match status" value="1"/>
</dbReference>
<dbReference type="Gene3D" id="3.40.50.300">
    <property type="entry name" value="P-loop containing nucleotide triphosphate hydrolases"/>
    <property type="match status" value="1"/>
</dbReference>
<dbReference type="KEGG" id="cvn:111106890"/>
<evidence type="ECO:0000313" key="9">
    <source>
        <dbReference type="RefSeq" id="XP_022297478.1"/>
    </source>
</evidence>
<dbReference type="GeneID" id="111106890"/>
<reference evidence="4 5" key="1">
    <citation type="submission" date="2025-04" db="UniProtKB">
        <authorList>
            <consortium name="RefSeq"/>
        </authorList>
    </citation>
    <scope>IDENTIFICATION</scope>
    <source>
        <tissue evidence="4 5">Whole sample</tissue>
    </source>
</reference>
<dbReference type="RefSeq" id="XP_022297473.1">
    <property type="nucleotide sequence ID" value="XM_022441765.1"/>
</dbReference>
<name>A0A8B8B492_CRAVI</name>
<evidence type="ECO:0000313" key="4">
    <source>
        <dbReference type="RefSeq" id="XP_022297473.1"/>
    </source>
</evidence>
<protein>
    <submittedName>
        <fullName evidence="4 5">Interferon-induced protein 44-like</fullName>
    </submittedName>
</protein>
<dbReference type="RefSeq" id="XP_022297476.1">
    <property type="nucleotide sequence ID" value="XM_022441768.1"/>
</dbReference>
<evidence type="ECO:0000313" key="3">
    <source>
        <dbReference type="Proteomes" id="UP000694844"/>
    </source>
</evidence>
<organism evidence="3 10">
    <name type="scientific">Crassostrea virginica</name>
    <name type="common">Eastern oyster</name>
    <dbReference type="NCBI Taxonomy" id="6565"/>
    <lineage>
        <taxon>Eukaryota</taxon>
        <taxon>Metazoa</taxon>
        <taxon>Spiralia</taxon>
        <taxon>Lophotrochozoa</taxon>
        <taxon>Mollusca</taxon>
        <taxon>Bivalvia</taxon>
        <taxon>Autobranchia</taxon>
        <taxon>Pteriomorphia</taxon>
        <taxon>Ostreida</taxon>
        <taxon>Ostreoidea</taxon>
        <taxon>Ostreidae</taxon>
        <taxon>Crassostrea</taxon>
    </lineage>
</organism>
<dbReference type="Proteomes" id="UP000694844">
    <property type="component" value="Chromosome 8"/>
</dbReference>
<dbReference type="InterPro" id="IPR006571">
    <property type="entry name" value="TLDc_dom"/>
</dbReference>
<dbReference type="RefSeq" id="XP_022297478.1">
    <property type="nucleotide sequence ID" value="XM_022441770.1"/>
</dbReference>
<dbReference type="Pfam" id="PF07534">
    <property type="entry name" value="TLD"/>
    <property type="match status" value="1"/>
</dbReference>
<evidence type="ECO:0000313" key="7">
    <source>
        <dbReference type="RefSeq" id="XP_022297476.1"/>
    </source>
</evidence>
<dbReference type="SUPFAM" id="SSF52540">
    <property type="entry name" value="P-loop containing nucleoside triphosphate hydrolases"/>
    <property type="match status" value="1"/>
</dbReference>
<dbReference type="PROSITE" id="PS51886">
    <property type="entry name" value="TLDC"/>
    <property type="match status" value="1"/>
</dbReference>